<evidence type="ECO:0000313" key="2">
    <source>
        <dbReference type="Proteomes" id="UP000606786"/>
    </source>
</evidence>
<organism evidence="1 2">
    <name type="scientific">Ceratitis capitata</name>
    <name type="common">Mediterranean fruit fly</name>
    <name type="synonym">Tephritis capitata</name>
    <dbReference type="NCBI Taxonomy" id="7213"/>
    <lineage>
        <taxon>Eukaryota</taxon>
        <taxon>Metazoa</taxon>
        <taxon>Ecdysozoa</taxon>
        <taxon>Arthropoda</taxon>
        <taxon>Hexapoda</taxon>
        <taxon>Insecta</taxon>
        <taxon>Pterygota</taxon>
        <taxon>Neoptera</taxon>
        <taxon>Endopterygota</taxon>
        <taxon>Diptera</taxon>
        <taxon>Brachycera</taxon>
        <taxon>Muscomorpha</taxon>
        <taxon>Tephritoidea</taxon>
        <taxon>Tephritidae</taxon>
        <taxon>Ceratitis</taxon>
        <taxon>Ceratitis</taxon>
    </lineage>
</organism>
<accession>A0A811U750</accession>
<feature type="non-terminal residue" evidence="1">
    <location>
        <position position="1"/>
    </location>
</feature>
<name>A0A811U750_CERCA</name>
<dbReference type="AlphaFoldDB" id="A0A811U750"/>
<sequence length="73" mass="8356">RPSKTYAPPPHTKPKRYRTQTNACTKFVVKEFAEEASTIISLRICKRFMTPQLAEALDDSEISSKLVFADTFF</sequence>
<dbReference type="EMBL" id="CAJHJT010000001">
    <property type="protein sequence ID" value="CAD6994641.1"/>
    <property type="molecule type" value="Genomic_DNA"/>
</dbReference>
<proteinExistence type="predicted"/>
<dbReference type="Proteomes" id="UP000606786">
    <property type="component" value="Unassembled WGS sequence"/>
</dbReference>
<gene>
    <name evidence="1" type="ORF">CCAP1982_LOCUS3376</name>
</gene>
<comment type="caution">
    <text evidence="1">The sequence shown here is derived from an EMBL/GenBank/DDBJ whole genome shotgun (WGS) entry which is preliminary data.</text>
</comment>
<reference evidence="1" key="1">
    <citation type="submission" date="2020-11" db="EMBL/GenBank/DDBJ databases">
        <authorList>
            <person name="Whitehead M."/>
        </authorList>
    </citation>
    <scope>NUCLEOTIDE SEQUENCE</scope>
    <source>
        <strain evidence="1">EGII</strain>
    </source>
</reference>
<keyword evidence="2" id="KW-1185">Reference proteome</keyword>
<protein>
    <submittedName>
        <fullName evidence="1">(Mediterranean fruit fly) hypothetical protein</fullName>
    </submittedName>
</protein>
<evidence type="ECO:0000313" key="1">
    <source>
        <dbReference type="EMBL" id="CAD6994641.1"/>
    </source>
</evidence>